<dbReference type="SUPFAM" id="SSF56935">
    <property type="entry name" value="Porins"/>
    <property type="match status" value="1"/>
</dbReference>
<evidence type="ECO:0000256" key="7">
    <source>
        <dbReference type="ARBA" id="ARBA00023136"/>
    </source>
</evidence>
<dbReference type="GO" id="GO:0009279">
    <property type="term" value="C:cell outer membrane"/>
    <property type="evidence" value="ECO:0007669"/>
    <property type="project" value="UniProtKB-SubCell"/>
</dbReference>
<dbReference type="EMBL" id="FWYF01000003">
    <property type="protein sequence ID" value="SMD36012.1"/>
    <property type="molecule type" value="Genomic_DNA"/>
</dbReference>
<accession>A0A1W2GHP9</accession>
<keyword evidence="7 10" id="KW-0472">Membrane</keyword>
<feature type="domain" description="TonB-dependent receptor plug" evidence="13">
    <location>
        <begin position="68"/>
        <end position="177"/>
    </location>
</feature>
<keyword evidence="6 11" id="KW-0798">TonB box</keyword>
<dbReference type="PANTHER" id="PTHR30069">
    <property type="entry name" value="TONB-DEPENDENT OUTER MEMBRANE RECEPTOR"/>
    <property type="match status" value="1"/>
</dbReference>
<proteinExistence type="inferred from homology"/>
<evidence type="ECO:0000313" key="15">
    <source>
        <dbReference type="Proteomes" id="UP000192472"/>
    </source>
</evidence>
<keyword evidence="4 10" id="KW-0812">Transmembrane</keyword>
<reference evidence="14 15" key="1">
    <citation type="submission" date="2017-04" db="EMBL/GenBank/DDBJ databases">
        <authorList>
            <person name="Afonso C.L."/>
            <person name="Miller P.J."/>
            <person name="Scott M.A."/>
            <person name="Spackman E."/>
            <person name="Goraichik I."/>
            <person name="Dimitrov K.M."/>
            <person name="Suarez D.L."/>
            <person name="Swayne D.E."/>
        </authorList>
    </citation>
    <scope>NUCLEOTIDE SEQUENCE [LARGE SCALE GENOMIC DNA]</scope>
    <source>
        <strain evidence="14 15">DSM 26133</strain>
    </source>
</reference>
<dbReference type="Gene3D" id="2.170.130.10">
    <property type="entry name" value="TonB-dependent receptor, plug domain"/>
    <property type="match status" value="1"/>
</dbReference>
<dbReference type="InterPro" id="IPR000531">
    <property type="entry name" value="Beta-barrel_TonB"/>
</dbReference>
<evidence type="ECO:0000259" key="13">
    <source>
        <dbReference type="Pfam" id="PF07715"/>
    </source>
</evidence>
<dbReference type="GO" id="GO:0044718">
    <property type="term" value="P:siderophore transmembrane transport"/>
    <property type="evidence" value="ECO:0007669"/>
    <property type="project" value="TreeGrafter"/>
</dbReference>
<dbReference type="AlphaFoldDB" id="A0A1W2GHP9"/>
<dbReference type="InterPro" id="IPR012910">
    <property type="entry name" value="Plug_dom"/>
</dbReference>
<dbReference type="InterPro" id="IPR037066">
    <property type="entry name" value="Plug_dom_sf"/>
</dbReference>
<organism evidence="14 15">
    <name type="scientific">Reichenbachiella faecimaris</name>
    <dbReference type="NCBI Taxonomy" id="692418"/>
    <lineage>
        <taxon>Bacteria</taxon>
        <taxon>Pseudomonadati</taxon>
        <taxon>Bacteroidota</taxon>
        <taxon>Cytophagia</taxon>
        <taxon>Cytophagales</taxon>
        <taxon>Reichenbachiellaceae</taxon>
        <taxon>Reichenbachiella</taxon>
    </lineage>
</organism>
<dbReference type="Gene3D" id="2.40.170.20">
    <property type="entry name" value="TonB-dependent receptor, beta-barrel domain"/>
    <property type="match status" value="1"/>
</dbReference>
<dbReference type="OrthoDB" id="9764669at2"/>
<evidence type="ECO:0000313" key="14">
    <source>
        <dbReference type="EMBL" id="SMD36012.1"/>
    </source>
</evidence>
<evidence type="ECO:0000256" key="6">
    <source>
        <dbReference type="ARBA" id="ARBA00023077"/>
    </source>
</evidence>
<evidence type="ECO:0000256" key="5">
    <source>
        <dbReference type="ARBA" id="ARBA00022729"/>
    </source>
</evidence>
<comment type="similarity">
    <text evidence="10 11">Belongs to the TonB-dependent receptor family.</text>
</comment>
<keyword evidence="15" id="KW-1185">Reference proteome</keyword>
<evidence type="ECO:0000256" key="3">
    <source>
        <dbReference type="ARBA" id="ARBA00022452"/>
    </source>
</evidence>
<dbReference type="Pfam" id="PF00593">
    <property type="entry name" value="TonB_dep_Rec_b-barrel"/>
    <property type="match status" value="1"/>
</dbReference>
<comment type="subcellular location">
    <subcellularLocation>
        <location evidence="1 10">Cell outer membrane</location>
        <topology evidence="1 10">Multi-pass membrane protein</topology>
    </subcellularLocation>
</comment>
<name>A0A1W2GHP9_REIFA</name>
<keyword evidence="2 10" id="KW-0813">Transport</keyword>
<evidence type="ECO:0000256" key="2">
    <source>
        <dbReference type="ARBA" id="ARBA00022448"/>
    </source>
</evidence>
<protein>
    <submittedName>
        <fullName evidence="14">Iron complex outermembrane recepter protein</fullName>
    </submittedName>
</protein>
<keyword evidence="9 10" id="KW-0998">Cell outer membrane</keyword>
<evidence type="ECO:0000256" key="1">
    <source>
        <dbReference type="ARBA" id="ARBA00004571"/>
    </source>
</evidence>
<evidence type="ECO:0000256" key="11">
    <source>
        <dbReference type="RuleBase" id="RU003357"/>
    </source>
</evidence>
<evidence type="ECO:0000256" key="4">
    <source>
        <dbReference type="ARBA" id="ARBA00022692"/>
    </source>
</evidence>
<dbReference type="Pfam" id="PF07715">
    <property type="entry name" value="Plug"/>
    <property type="match status" value="1"/>
</dbReference>
<gene>
    <name evidence="14" type="ORF">SAMN04488029_2658</name>
</gene>
<dbReference type="InterPro" id="IPR039426">
    <property type="entry name" value="TonB-dep_rcpt-like"/>
</dbReference>
<evidence type="ECO:0000259" key="12">
    <source>
        <dbReference type="Pfam" id="PF00593"/>
    </source>
</evidence>
<feature type="domain" description="TonB-dependent receptor-like beta-barrel" evidence="12">
    <location>
        <begin position="247"/>
        <end position="639"/>
    </location>
</feature>
<dbReference type="STRING" id="692418.SAMN04488029_2658"/>
<keyword evidence="5" id="KW-0732">Signal</keyword>
<keyword evidence="3 10" id="KW-1134">Transmembrane beta strand</keyword>
<evidence type="ECO:0000256" key="10">
    <source>
        <dbReference type="PROSITE-ProRule" id="PRU01360"/>
    </source>
</evidence>
<sequence length="669" mass="74986">MCKPNLILNCDFFSLRRCFVWSIVCLLNSPYGLYAQKDDLSADELKQLSIEELMSIEVTSVSRLPEKLSKTASAIQVVTGEDILKYGATNIPEALYLAGNLQIAQKGSHSWGVTARGFNTDLANKMLVLIDGRTVYTPLFSGVFWDRQDYLLEDIDQIEVISGPGGTLWGANAVNGVINITSKGAKETQGLFLEGSVGNELKTLVSTRYGGKIAPNIHYRAYAKYGKRDGTVFSDSVDARDSWLIKQGGFRVDAEKENSNFTLQGDLYQNDSDLISGETSEIIGGNVLARWSHTFNDSSNLRLQTYFDQTDLLLPTAPFIVNGMELAPAGTFKDKLTTYDIDFQHRFELGSINRVIWGLGYRHTHDQVTNSPALGFLPEVLKQNLFSIFVQDEIKVFRDFFVAIGTKLEHNDYTGYVLEPNCRIRKTIGKNWMIWSAISRAVRAPSRVDRDITQGTPPNFVLLKGSSEFRTETVIASELGVRGKIMSKGTASVSFFYNQYDHIRSTVLDPEVIFPLTFQNGLEGVTYGFELNVSYQPAYWWQLTTSYTLLHQDLKVKNGQTDFNNTYNETADPEGQFLFRSTFSLPLGISVNGAFRWVDELPINNSGTQETVPSYAELDARVAWDANDKISFSVAGRNLLHNDHIEYGATTPTRQAIERSVYVKMALRF</sequence>
<dbReference type="GO" id="GO:0015344">
    <property type="term" value="F:siderophore uptake transmembrane transporter activity"/>
    <property type="evidence" value="ECO:0007669"/>
    <property type="project" value="TreeGrafter"/>
</dbReference>
<dbReference type="Proteomes" id="UP000192472">
    <property type="component" value="Unassembled WGS sequence"/>
</dbReference>
<evidence type="ECO:0000256" key="9">
    <source>
        <dbReference type="ARBA" id="ARBA00023237"/>
    </source>
</evidence>
<dbReference type="PROSITE" id="PS52016">
    <property type="entry name" value="TONB_DEPENDENT_REC_3"/>
    <property type="match status" value="1"/>
</dbReference>
<evidence type="ECO:0000256" key="8">
    <source>
        <dbReference type="ARBA" id="ARBA00023170"/>
    </source>
</evidence>
<dbReference type="PANTHER" id="PTHR30069:SF29">
    <property type="entry name" value="HEMOGLOBIN AND HEMOGLOBIN-HAPTOGLOBIN-BINDING PROTEIN 1-RELATED"/>
    <property type="match status" value="1"/>
</dbReference>
<dbReference type="InterPro" id="IPR036942">
    <property type="entry name" value="Beta-barrel_TonB_sf"/>
</dbReference>
<keyword evidence="8" id="KW-0675">Receptor</keyword>